<evidence type="ECO:0000259" key="10">
    <source>
        <dbReference type="Pfam" id="PF13231"/>
    </source>
</evidence>
<keyword evidence="12" id="KW-1185">Reference proteome</keyword>
<evidence type="ECO:0000256" key="3">
    <source>
        <dbReference type="ARBA" id="ARBA00022676"/>
    </source>
</evidence>
<dbReference type="InterPro" id="IPR050297">
    <property type="entry name" value="LipidA_mod_glycosyltrf_83"/>
</dbReference>
<gene>
    <name evidence="11" type="ORF">SacazDRAFT_02069</name>
</gene>
<proteinExistence type="predicted"/>
<dbReference type="OrthoDB" id="5166595at2"/>
<feature type="domain" description="Glycosyltransferase RgtA/B/C/D-like" evidence="10">
    <location>
        <begin position="68"/>
        <end position="228"/>
    </location>
</feature>
<feature type="transmembrane region" description="Helical" evidence="9">
    <location>
        <begin position="211"/>
        <end position="230"/>
    </location>
</feature>
<evidence type="ECO:0000256" key="2">
    <source>
        <dbReference type="ARBA" id="ARBA00022475"/>
    </source>
</evidence>
<dbReference type="Proteomes" id="UP000004705">
    <property type="component" value="Chromosome"/>
</dbReference>
<name>H8GEN6_9PSEU</name>
<evidence type="ECO:0000313" key="12">
    <source>
        <dbReference type="Proteomes" id="UP000004705"/>
    </source>
</evidence>
<accession>H8GEN6</accession>
<evidence type="ECO:0000256" key="8">
    <source>
        <dbReference type="SAM" id="MobiDB-lite"/>
    </source>
</evidence>
<feature type="transmembrane region" description="Helical" evidence="9">
    <location>
        <begin position="28"/>
        <end position="46"/>
    </location>
</feature>
<sequence length="501" mass="53851">MSQLVSDHETAAERGGDDARPAFHGRPVGLLAGLVGLVLLGTSWAYGYHRDELYFLAAGAHLDWGYVDQPPLVPVLAWTLDWISGGSLVAVRLPAIACVVLGMLVTAAIAREFGGGRRAQVIASIAYGTTPITLLVGHWLATNSLDMFFWALTTLLLVRWVRSRDDRLLVLLGLSAGLALQAKYLIVFFLVVTVVAAAIVGPREVFARPKLWLGAGIAVVAALPTVLWQATHGWPQVEMSEAIADAAEATGGRAGFVPTLLSLAGLSAVLLVYGVGRLVASRELRPWRFLGWSFLGLVVVFVAVNGRADYLGGMFPLLMAAGASGLGPSPRTRWVPWVAWPALTATAAFAVLLTLPVVPVQSLASSIQRDAESVQTVGWPEFARSVGEVYEELPPDTAVLTDDYAQAGALYRFGPEHGVPAVYSPHRGYWYFGAPPDHTTTVLVVGGEDAELRRFFGSVRPAGATADPYGVTNLASNVPMWVCEQPLAEWPRLWEQMRRIA</sequence>
<evidence type="ECO:0000313" key="11">
    <source>
        <dbReference type="EMBL" id="EHY88981.1"/>
    </source>
</evidence>
<keyword evidence="2" id="KW-1003">Cell membrane</keyword>
<dbReference type="AlphaFoldDB" id="H8GEN6"/>
<evidence type="ECO:0000256" key="5">
    <source>
        <dbReference type="ARBA" id="ARBA00022692"/>
    </source>
</evidence>
<keyword evidence="4" id="KW-0808">Transferase</keyword>
<evidence type="ECO:0000256" key="6">
    <source>
        <dbReference type="ARBA" id="ARBA00022989"/>
    </source>
</evidence>
<evidence type="ECO:0000256" key="7">
    <source>
        <dbReference type="ARBA" id="ARBA00023136"/>
    </source>
</evidence>
<dbReference type="EMBL" id="CM001466">
    <property type="protein sequence ID" value="EHY88981.1"/>
    <property type="molecule type" value="Genomic_DNA"/>
</dbReference>
<dbReference type="GO" id="GO:0016763">
    <property type="term" value="F:pentosyltransferase activity"/>
    <property type="evidence" value="ECO:0007669"/>
    <property type="project" value="TreeGrafter"/>
</dbReference>
<keyword evidence="5 9" id="KW-0812">Transmembrane</keyword>
<evidence type="ECO:0000256" key="4">
    <source>
        <dbReference type="ARBA" id="ARBA00022679"/>
    </source>
</evidence>
<dbReference type="InterPro" id="IPR038731">
    <property type="entry name" value="RgtA/B/C-like"/>
</dbReference>
<dbReference type="GO" id="GO:0009103">
    <property type="term" value="P:lipopolysaccharide biosynthetic process"/>
    <property type="evidence" value="ECO:0007669"/>
    <property type="project" value="UniProtKB-ARBA"/>
</dbReference>
<dbReference type="RefSeq" id="WP_005441184.1">
    <property type="nucleotide sequence ID" value="NZ_CM001466.1"/>
</dbReference>
<keyword evidence="6 9" id="KW-1133">Transmembrane helix</keyword>
<feature type="transmembrane region" description="Helical" evidence="9">
    <location>
        <begin position="287"/>
        <end position="304"/>
    </location>
</feature>
<comment type="subcellular location">
    <subcellularLocation>
        <location evidence="1">Cell membrane</location>
        <topology evidence="1">Multi-pass membrane protein</topology>
    </subcellularLocation>
</comment>
<dbReference type="PANTHER" id="PTHR33908:SF11">
    <property type="entry name" value="MEMBRANE PROTEIN"/>
    <property type="match status" value="1"/>
</dbReference>
<feature type="transmembrane region" description="Helical" evidence="9">
    <location>
        <begin position="334"/>
        <end position="358"/>
    </location>
</feature>
<feature type="transmembrane region" description="Helical" evidence="9">
    <location>
        <begin position="121"/>
        <end position="141"/>
    </location>
</feature>
<dbReference type="HOGENOM" id="CLU_037625_0_0_11"/>
<dbReference type="GO" id="GO:0005886">
    <property type="term" value="C:plasma membrane"/>
    <property type="evidence" value="ECO:0007669"/>
    <property type="project" value="UniProtKB-SubCell"/>
</dbReference>
<feature type="transmembrane region" description="Helical" evidence="9">
    <location>
        <begin position="89"/>
        <end position="109"/>
    </location>
</feature>
<evidence type="ECO:0000256" key="9">
    <source>
        <dbReference type="SAM" id="Phobius"/>
    </source>
</evidence>
<feature type="transmembrane region" description="Helical" evidence="9">
    <location>
        <begin position="168"/>
        <end position="199"/>
    </location>
</feature>
<evidence type="ECO:0000256" key="1">
    <source>
        <dbReference type="ARBA" id="ARBA00004651"/>
    </source>
</evidence>
<keyword evidence="3" id="KW-0328">Glycosyltransferase</keyword>
<dbReference type="PANTHER" id="PTHR33908">
    <property type="entry name" value="MANNOSYLTRANSFERASE YKCB-RELATED"/>
    <property type="match status" value="1"/>
</dbReference>
<keyword evidence="7 9" id="KW-0472">Membrane</keyword>
<organism evidence="11 12">
    <name type="scientific">Saccharomonospora azurea NA-128</name>
    <dbReference type="NCBI Taxonomy" id="882081"/>
    <lineage>
        <taxon>Bacteria</taxon>
        <taxon>Bacillati</taxon>
        <taxon>Actinomycetota</taxon>
        <taxon>Actinomycetes</taxon>
        <taxon>Pseudonocardiales</taxon>
        <taxon>Pseudonocardiaceae</taxon>
        <taxon>Saccharomonospora</taxon>
    </lineage>
</organism>
<feature type="transmembrane region" description="Helical" evidence="9">
    <location>
        <begin position="255"/>
        <end position="275"/>
    </location>
</feature>
<reference evidence="11 12" key="1">
    <citation type="journal article" date="2012" name="Stand. Genomic Sci.">
        <title>Genome sequence of the soil bacterium Saccharomonospora azurea type strain (NA-128(T)).</title>
        <authorList>
            <person name="Klenk H.P."/>
            <person name="Held B."/>
            <person name="Lucas S."/>
            <person name="Lapidus A."/>
            <person name="Copeland A."/>
            <person name="Hammon N."/>
            <person name="Pitluck S."/>
            <person name="Goodwin L.A."/>
            <person name="Han C."/>
            <person name="Tapia R."/>
            <person name="Brambilla E.M."/>
            <person name="Potter G."/>
            <person name="Land M."/>
            <person name="Ivanova N."/>
            <person name="Rohde M."/>
            <person name="Goker M."/>
            <person name="Detter J.C."/>
            <person name="Kyrpides N.C."/>
            <person name="Woyke T."/>
        </authorList>
    </citation>
    <scope>NUCLEOTIDE SEQUENCE [LARGE SCALE GENOMIC DNA]</scope>
    <source>
        <strain evidence="11 12">NA-128</strain>
    </source>
</reference>
<dbReference type="Pfam" id="PF13231">
    <property type="entry name" value="PMT_2"/>
    <property type="match status" value="1"/>
</dbReference>
<protein>
    <submittedName>
        <fullName evidence="11">PMT family glycosyltransferase, 4-amino-4-deoxy-L-arabinose transferase</fullName>
    </submittedName>
</protein>
<feature type="region of interest" description="Disordered" evidence="8">
    <location>
        <begin position="1"/>
        <end position="20"/>
    </location>
</feature>